<evidence type="ECO:0000256" key="1">
    <source>
        <dbReference type="SAM" id="MobiDB-lite"/>
    </source>
</evidence>
<sequence>MSVIWFVATIAAGLLLLKLQLPLCATSVVAALTVVRPFSARVMARAATTTVRRDSEPAAGLGRATGIGRTGAVLGP</sequence>
<organism evidence="2 3">
    <name type="scientific">Streptomyces prunicolor</name>
    <dbReference type="NCBI Taxonomy" id="67348"/>
    <lineage>
        <taxon>Bacteria</taxon>
        <taxon>Bacillati</taxon>
        <taxon>Actinomycetota</taxon>
        <taxon>Actinomycetes</taxon>
        <taxon>Kitasatosporales</taxon>
        <taxon>Streptomycetaceae</taxon>
        <taxon>Streptomyces</taxon>
    </lineage>
</organism>
<gene>
    <name evidence="2" type="ORF">R5A26_00055</name>
</gene>
<feature type="region of interest" description="Disordered" evidence="1">
    <location>
        <begin position="54"/>
        <end position="76"/>
    </location>
</feature>
<dbReference type="EMBL" id="JAWMAJ010000001">
    <property type="protein sequence ID" value="MDV7214336.1"/>
    <property type="molecule type" value="Genomic_DNA"/>
</dbReference>
<protein>
    <submittedName>
        <fullName evidence="2">Uncharacterized protein</fullName>
    </submittedName>
</protein>
<evidence type="ECO:0000313" key="2">
    <source>
        <dbReference type="EMBL" id="MDV7214336.1"/>
    </source>
</evidence>
<proteinExistence type="predicted"/>
<dbReference type="RefSeq" id="WP_317769467.1">
    <property type="nucleotide sequence ID" value="NZ_JAWMAJ010000001.1"/>
</dbReference>
<reference evidence="2 3" key="1">
    <citation type="submission" date="2023-10" db="EMBL/GenBank/DDBJ databases">
        <title>Characterization of rhizosphere-enriched actinobacteria from wheat plants lab-grown on chernevaya soil.</title>
        <authorList>
            <person name="Tikhonova E.N."/>
            <person name="Konopkin A."/>
            <person name="Kravchenko I.K."/>
        </authorList>
    </citation>
    <scope>NUCLEOTIDE SEQUENCE [LARGE SCALE GENOMIC DNA]</scope>
    <source>
        <strain evidence="2 3">RR29</strain>
    </source>
</reference>
<keyword evidence="3" id="KW-1185">Reference proteome</keyword>
<evidence type="ECO:0000313" key="3">
    <source>
        <dbReference type="Proteomes" id="UP001187346"/>
    </source>
</evidence>
<comment type="caution">
    <text evidence="2">The sequence shown here is derived from an EMBL/GenBank/DDBJ whole genome shotgun (WGS) entry which is preliminary data.</text>
</comment>
<dbReference type="Proteomes" id="UP001187346">
    <property type="component" value="Unassembled WGS sequence"/>
</dbReference>
<accession>A0ABU4F159</accession>
<name>A0ABU4F159_9ACTN</name>